<feature type="region of interest" description="Disordered" evidence="1">
    <location>
        <begin position="94"/>
        <end position="162"/>
    </location>
</feature>
<name>A0A813UYI6_9BILA</name>
<feature type="compositionally biased region" description="Acidic residues" evidence="1">
    <location>
        <begin position="65"/>
        <end position="75"/>
    </location>
</feature>
<feature type="region of interest" description="Disordered" evidence="1">
    <location>
        <begin position="1"/>
        <end position="23"/>
    </location>
</feature>
<keyword evidence="2" id="KW-0472">Membrane</keyword>
<evidence type="ECO:0000313" key="3">
    <source>
        <dbReference type="EMBL" id="CAF0835703.1"/>
    </source>
</evidence>
<dbReference type="Proteomes" id="UP000663832">
    <property type="component" value="Unassembled WGS sequence"/>
</dbReference>
<dbReference type="EMBL" id="CAJNOM010000024">
    <property type="protein sequence ID" value="CAF0835703.1"/>
    <property type="molecule type" value="Genomic_DNA"/>
</dbReference>
<accession>A0A813UYI6</accession>
<protein>
    <submittedName>
        <fullName evidence="3">Uncharacterized protein</fullName>
    </submittedName>
</protein>
<dbReference type="OrthoDB" id="10059961at2759"/>
<evidence type="ECO:0000313" key="4">
    <source>
        <dbReference type="Proteomes" id="UP000663832"/>
    </source>
</evidence>
<dbReference type="AlphaFoldDB" id="A0A813UYI6"/>
<evidence type="ECO:0000256" key="1">
    <source>
        <dbReference type="SAM" id="MobiDB-lite"/>
    </source>
</evidence>
<feature type="compositionally biased region" description="Basic residues" evidence="1">
    <location>
        <begin position="1"/>
        <end position="10"/>
    </location>
</feature>
<proteinExistence type="predicted"/>
<keyword evidence="4" id="KW-1185">Reference proteome</keyword>
<reference evidence="3" key="1">
    <citation type="submission" date="2021-02" db="EMBL/GenBank/DDBJ databases">
        <authorList>
            <person name="Nowell W R."/>
        </authorList>
    </citation>
    <scope>NUCLEOTIDE SEQUENCE</scope>
</reference>
<keyword evidence="2" id="KW-0812">Transmembrane</keyword>
<organism evidence="3 4">
    <name type="scientific">Adineta steineri</name>
    <dbReference type="NCBI Taxonomy" id="433720"/>
    <lineage>
        <taxon>Eukaryota</taxon>
        <taxon>Metazoa</taxon>
        <taxon>Spiralia</taxon>
        <taxon>Gnathifera</taxon>
        <taxon>Rotifera</taxon>
        <taxon>Eurotatoria</taxon>
        <taxon>Bdelloidea</taxon>
        <taxon>Adinetida</taxon>
        <taxon>Adinetidae</taxon>
        <taxon>Adineta</taxon>
    </lineage>
</organism>
<gene>
    <name evidence="3" type="ORF">QVE165_LOCUS6033</name>
</gene>
<keyword evidence="2" id="KW-1133">Transmembrane helix</keyword>
<sequence length="459" mass="52980">MRVFRKRKKFGNFGGPPRDAEPLPDIVYQMGAEQAARYVQLRARSTSPYAGTVGPHNHNSPYIVGEEEGYEGEEAEGGRSSPLNFIANALGLNRSRSRAKKDDKARENFDEPPPGTPVRYRRRPQSPEMFGSRPGSPAYFAQAEGRGSPVHFGSHSRPGSPETLRRLQRAQYSQEMQRIERQQRRQQEMMMNNQGQYSAYPQQSFYPLMNSNVNNQAFSMMQHPQIIEENVIGIGLAIVLTLIIFPVFALDLLKENIQNTLEAFRDSVNSIRSIYNKLILDKNPTGIYFDIEKDKEVESFFAAQRNNFYQFITTQRAGIQYIAVEPTFLWINNFSSNHYTTLIEQELDICQILHTIDAAELSTLSSQLNGRFDMWSSYFKLSQTRYHRLFNDGIFYNKELFEIELLKQDSYLAELRQTVHRLENEHQDGVDQLLKRFIDLLIQGGTPSNFLPYKKKRSK</sequence>
<feature type="transmembrane region" description="Helical" evidence="2">
    <location>
        <begin position="230"/>
        <end position="250"/>
    </location>
</feature>
<feature type="compositionally biased region" description="Basic and acidic residues" evidence="1">
    <location>
        <begin position="100"/>
        <end position="109"/>
    </location>
</feature>
<feature type="region of interest" description="Disordered" evidence="1">
    <location>
        <begin position="47"/>
        <end position="82"/>
    </location>
</feature>
<comment type="caution">
    <text evidence="3">The sequence shown here is derived from an EMBL/GenBank/DDBJ whole genome shotgun (WGS) entry which is preliminary data.</text>
</comment>
<evidence type="ECO:0000256" key="2">
    <source>
        <dbReference type="SAM" id="Phobius"/>
    </source>
</evidence>